<keyword evidence="2" id="KW-1185">Reference proteome</keyword>
<name>A0A179U7L4_BLAGS</name>
<evidence type="ECO:0000313" key="2">
    <source>
        <dbReference type="Proteomes" id="UP000002038"/>
    </source>
</evidence>
<accession>A0A179U7L4</accession>
<dbReference type="RefSeq" id="XP_031575820.1">
    <property type="nucleotide sequence ID" value="XM_031719902.1"/>
</dbReference>
<proteinExistence type="predicted"/>
<dbReference type="EMBL" id="GG657448">
    <property type="protein sequence ID" value="OAT03800.1"/>
    <property type="molecule type" value="Genomic_DNA"/>
</dbReference>
<dbReference type="Proteomes" id="UP000002038">
    <property type="component" value="Unassembled WGS sequence"/>
</dbReference>
<dbReference type="AlphaFoldDB" id="A0A179U7L4"/>
<protein>
    <submittedName>
        <fullName evidence="1">Uncharacterized protein</fullName>
    </submittedName>
</protein>
<evidence type="ECO:0000313" key="1">
    <source>
        <dbReference type="EMBL" id="OAT03800.1"/>
    </source>
</evidence>
<dbReference type="VEuPathDB" id="FungiDB:BDBG_00479"/>
<sequence length="92" mass="10349">MEFDILESEHRIMTTEVAWFITVALELGMVAETRLRRELFSGTVVAWPFEAAPDLYLALVTIQELECDGDGNLKSFNSHNHSSSCCMGFFTA</sequence>
<dbReference type="OrthoDB" id="10342700at2759"/>
<dbReference type="GeneID" id="8507665"/>
<gene>
    <name evidence="1" type="ORF">BDBG_00479</name>
</gene>
<reference evidence="2" key="1">
    <citation type="journal article" date="2015" name="PLoS Genet.">
        <title>The dynamic genome and transcriptome of the human fungal pathogen Blastomyces and close relative Emmonsia.</title>
        <authorList>
            <person name="Munoz J.F."/>
            <person name="Gauthier G.M."/>
            <person name="Desjardins C.A."/>
            <person name="Gallo J.E."/>
            <person name="Holder J."/>
            <person name="Sullivan T.D."/>
            <person name="Marty A.J."/>
            <person name="Carmen J.C."/>
            <person name="Chen Z."/>
            <person name="Ding L."/>
            <person name="Gujja S."/>
            <person name="Magrini V."/>
            <person name="Misas E."/>
            <person name="Mitreva M."/>
            <person name="Priest M."/>
            <person name="Saif S."/>
            <person name="Whiston E.A."/>
            <person name="Young S."/>
            <person name="Zeng Q."/>
            <person name="Goldman W.E."/>
            <person name="Mardis E.R."/>
            <person name="Taylor J.W."/>
            <person name="McEwen J.G."/>
            <person name="Clay O.K."/>
            <person name="Klein B.S."/>
            <person name="Cuomo C.A."/>
        </authorList>
    </citation>
    <scope>NUCLEOTIDE SEQUENCE [LARGE SCALE GENOMIC DNA]</scope>
    <source>
        <strain evidence="2">SLH14081</strain>
    </source>
</reference>
<dbReference type="KEGG" id="bgh:BDBG_00479"/>
<organism evidence="1 2">
    <name type="scientific">Blastomyces gilchristii (strain SLH14081)</name>
    <name type="common">Blastomyces dermatitidis</name>
    <dbReference type="NCBI Taxonomy" id="559298"/>
    <lineage>
        <taxon>Eukaryota</taxon>
        <taxon>Fungi</taxon>
        <taxon>Dikarya</taxon>
        <taxon>Ascomycota</taxon>
        <taxon>Pezizomycotina</taxon>
        <taxon>Eurotiomycetes</taxon>
        <taxon>Eurotiomycetidae</taxon>
        <taxon>Onygenales</taxon>
        <taxon>Ajellomycetaceae</taxon>
        <taxon>Blastomyces</taxon>
    </lineage>
</organism>